<accession>A0A6I3SCN3</accession>
<dbReference type="InterPro" id="IPR004607">
    <property type="entry name" value="GART"/>
</dbReference>
<feature type="binding site" evidence="6">
    <location>
        <position position="112"/>
    </location>
    <ligand>
        <name>(6R)-10-formyltetrahydrofolate</name>
        <dbReference type="ChEBI" id="CHEBI:195366"/>
    </ligand>
</feature>
<gene>
    <name evidence="6" type="primary">purN</name>
    <name evidence="8" type="ORF">GMD42_12300</name>
</gene>
<dbReference type="Gene3D" id="3.40.50.170">
    <property type="entry name" value="Formyl transferase, N-terminal domain"/>
    <property type="match status" value="1"/>
</dbReference>
<dbReference type="SUPFAM" id="SSF53328">
    <property type="entry name" value="Formyltransferase"/>
    <property type="match status" value="1"/>
</dbReference>
<evidence type="ECO:0000256" key="1">
    <source>
        <dbReference type="ARBA" id="ARBA00005054"/>
    </source>
</evidence>
<dbReference type="PANTHER" id="PTHR43369">
    <property type="entry name" value="PHOSPHORIBOSYLGLYCINAMIDE FORMYLTRANSFERASE"/>
    <property type="match status" value="1"/>
</dbReference>
<keyword evidence="2 6" id="KW-0808">Transferase</keyword>
<dbReference type="CDD" id="cd08645">
    <property type="entry name" value="FMT_core_GART"/>
    <property type="match status" value="1"/>
</dbReference>
<dbReference type="InterPro" id="IPR001555">
    <property type="entry name" value="GART_AS"/>
</dbReference>
<evidence type="ECO:0000256" key="5">
    <source>
        <dbReference type="ARBA" id="ARBA00047664"/>
    </source>
</evidence>
<dbReference type="GO" id="GO:0004644">
    <property type="term" value="F:phosphoribosylglycinamide formyltransferase activity"/>
    <property type="evidence" value="ECO:0007669"/>
    <property type="project" value="UniProtKB-UniRule"/>
</dbReference>
<protein>
    <recommendedName>
        <fullName evidence="6">Phosphoribosylglycinamide formyltransferase</fullName>
        <ecNumber evidence="6">2.1.2.2</ecNumber>
    </recommendedName>
    <alternativeName>
        <fullName evidence="6">5'-phosphoribosylglycinamide transformylase</fullName>
    </alternativeName>
    <alternativeName>
        <fullName evidence="6">GAR transformylase</fullName>
        <shortName evidence="6">GART</shortName>
    </alternativeName>
</protein>
<evidence type="ECO:0000256" key="6">
    <source>
        <dbReference type="HAMAP-Rule" id="MF_01930"/>
    </source>
</evidence>
<reference evidence="8 9" key="1">
    <citation type="journal article" date="2019" name="Nat. Med.">
        <title>A library of human gut bacterial isolates paired with longitudinal multiomics data enables mechanistic microbiome research.</title>
        <authorList>
            <person name="Poyet M."/>
            <person name="Groussin M."/>
            <person name="Gibbons S.M."/>
            <person name="Avila-Pacheco J."/>
            <person name="Jiang X."/>
            <person name="Kearney S.M."/>
            <person name="Perrotta A.R."/>
            <person name="Berdy B."/>
            <person name="Zhao S."/>
            <person name="Lieberman T.D."/>
            <person name="Swanson P.K."/>
            <person name="Smith M."/>
            <person name="Roesemann S."/>
            <person name="Alexander J.E."/>
            <person name="Rich S.A."/>
            <person name="Livny J."/>
            <person name="Vlamakis H."/>
            <person name="Clish C."/>
            <person name="Bullock K."/>
            <person name="Deik A."/>
            <person name="Scott J."/>
            <person name="Pierce K.A."/>
            <person name="Xavier R.J."/>
            <person name="Alm E.J."/>
        </authorList>
    </citation>
    <scope>NUCLEOTIDE SEQUENCE [LARGE SCALE GENOMIC DNA]</scope>
    <source>
        <strain evidence="8 9">BIOML-A2</strain>
    </source>
</reference>
<evidence type="ECO:0000256" key="3">
    <source>
        <dbReference type="ARBA" id="ARBA00022755"/>
    </source>
</evidence>
<proteinExistence type="inferred from homology"/>
<dbReference type="EC" id="2.1.2.2" evidence="6"/>
<dbReference type="GO" id="GO:0006189">
    <property type="term" value="P:'de novo' IMP biosynthetic process"/>
    <property type="evidence" value="ECO:0007669"/>
    <property type="project" value="UniProtKB-UniRule"/>
</dbReference>
<feature type="active site" description="Proton donor" evidence="6">
    <location>
        <position position="114"/>
    </location>
</feature>
<keyword evidence="3 6" id="KW-0658">Purine biosynthesis</keyword>
<evidence type="ECO:0000256" key="2">
    <source>
        <dbReference type="ARBA" id="ARBA00022679"/>
    </source>
</evidence>
<dbReference type="PANTHER" id="PTHR43369:SF2">
    <property type="entry name" value="PHOSPHORIBOSYLGLYCINAMIDE FORMYLTRANSFERASE"/>
    <property type="match status" value="1"/>
</dbReference>
<comment type="catalytic activity">
    <reaction evidence="5 6">
        <text>N(1)-(5-phospho-beta-D-ribosyl)glycinamide + (6R)-10-formyltetrahydrofolate = N(2)-formyl-N(1)-(5-phospho-beta-D-ribosyl)glycinamide + (6S)-5,6,7,8-tetrahydrofolate + H(+)</text>
        <dbReference type="Rhea" id="RHEA:15053"/>
        <dbReference type="ChEBI" id="CHEBI:15378"/>
        <dbReference type="ChEBI" id="CHEBI:57453"/>
        <dbReference type="ChEBI" id="CHEBI:143788"/>
        <dbReference type="ChEBI" id="CHEBI:147286"/>
        <dbReference type="ChEBI" id="CHEBI:195366"/>
        <dbReference type="EC" id="2.1.2.2"/>
    </reaction>
</comment>
<dbReference type="PROSITE" id="PS00373">
    <property type="entry name" value="GART"/>
    <property type="match status" value="1"/>
</dbReference>
<dbReference type="GO" id="GO:0005829">
    <property type="term" value="C:cytosol"/>
    <property type="evidence" value="ECO:0007669"/>
    <property type="project" value="TreeGrafter"/>
</dbReference>
<dbReference type="NCBIfam" id="TIGR00639">
    <property type="entry name" value="PurN"/>
    <property type="match status" value="1"/>
</dbReference>
<comment type="caution">
    <text evidence="8">The sequence shown here is derived from an EMBL/GenBank/DDBJ whole genome shotgun (WGS) entry which is preliminary data.</text>
</comment>
<evidence type="ECO:0000313" key="9">
    <source>
        <dbReference type="Proteomes" id="UP000462362"/>
    </source>
</evidence>
<dbReference type="InterPro" id="IPR036477">
    <property type="entry name" value="Formyl_transf_N_sf"/>
</dbReference>
<feature type="site" description="Raises pKa of active site His" evidence="6">
    <location>
        <position position="150"/>
    </location>
</feature>
<dbReference type="Pfam" id="PF00551">
    <property type="entry name" value="Formyl_trans_N"/>
    <property type="match status" value="1"/>
</dbReference>
<dbReference type="Proteomes" id="UP000462362">
    <property type="component" value="Unassembled WGS sequence"/>
</dbReference>
<sequence length="216" mass="23833">MSKNIVVLISGRGSNFKAVYERSVQENWPEKYDVRISGVISNRPEAGGLTFAKENNIPFKVIDHKEFPTREAFEEELVKACEDFDADLIVLAGFMRVLTPLFVNAFEGRILNIHPALLPMFPGLHTHERALEAGIRIHGVTVHFVSAVLDGGAIVGQAAVPVLAGDTSDELAARVLKQEHILYPRAVRLVAEGRVRLENGRTIMDREASQELAILG</sequence>
<evidence type="ECO:0000259" key="7">
    <source>
        <dbReference type="Pfam" id="PF00551"/>
    </source>
</evidence>
<evidence type="ECO:0000256" key="4">
    <source>
        <dbReference type="ARBA" id="ARBA00038440"/>
    </source>
</evidence>
<organism evidence="8 9">
    <name type="scientific">Parasutterella excrementihominis</name>
    <dbReference type="NCBI Taxonomy" id="487175"/>
    <lineage>
        <taxon>Bacteria</taxon>
        <taxon>Pseudomonadati</taxon>
        <taxon>Pseudomonadota</taxon>
        <taxon>Betaproteobacteria</taxon>
        <taxon>Burkholderiales</taxon>
        <taxon>Sutterellaceae</taxon>
        <taxon>Parasutterella</taxon>
    </lineage>
</organism>
<comment type="pathway">
    <text evidence="1 6">Purine metabolism; IMP biosynthesis via de novo pathway; N(2)-formyl-N(1)-(5-phospho-D-ribosyl)glycinamide from N(1)-(5-phospho-D-ribosyl)glycinamide (10-formyl THF route): step 1/1.</text>
</comment>
<comment type="caution">
    <text evidence="6">Lacks conserved residue(s) required for the propagation of feature annotation.</text>
</comment>
<comment type="similarity">
    <text evidence="4 6">Belongs to the GART family.</text>
</comment>
<dbReference type="AlphaFoldDB" id="A0A6I3SCN3"/>
<feature type="domain" description="Formyl transferase N-terminal" evidence="7">
    <location>
        <begin position="3"/>
        <end position="187"/>
    </location>
</feature>
<dbReference type="InterPro" id="IPR002376">
    <property type="entry name" value="Formyl_transf_N"/>
</dbReference>
<feature type="binding site" evidence="6">
    <location>
        <position position="70"/>
    </location>
    <ligand>
        <name>(6R)-10-formyltetrahydrofolate</name>
        <dbReference type="ChEBI" id="CHEBI:195366"/>
    </ligand>
</feature>
<evidence type="ECO:0000313" key="8">
    <source>
        <dbReference type="EMBL" id="MTU44368.1"/>
    </source>
</evidence>
<dbReference type="UniPathway" id="UPA00074">
    <property type="reaction ID" value="UER00126"/>
</dbReference>
<name>A0A6I3SCN3_9BURK</name>
<dbReference type="HAMAP" id="MF_01930">
    <property type="entry name" value="PurN"/>
    <property type="match status" value="1"/>
</dbReference>
<dbReference type="RefSeq" id="WP_149879650.1">
    <property type="nucleotide sequence ID" value="NZ_CAKVUT010000113.1"/>
</dbReference>
<dbReference type="EMBL" id="WNCL01000067">
    <property type="protein sequence ID" value="MTU44368.1"/>
    <property type="molecule type" value="Genomic_DNA"/>
</dbReference>
<comment type="function">
    <text evidence="6">Catalyzes the transfer of a formyl group from 10-formyltetrahydrofolate to 5-phospho-ribosyl-glycinamide (GAR), producing 5-phospho-ribosyl-N-formylglycinamide (FGAR) and tetrahydrofolate.</text>
</comment>
<feature type="binding site" evidence="6">
    <location>
        <begin position="13"/>
        <end position="15"/>
    </location>
    <ligand>
        <name>N(1)-(5-phospho-beta-D-ribosyl)glycinamide</name>
        <dbReference type="ChEBI" id="CHEBI:143788"/>
    </ligand>
</feature>